<sequence>MSRFLTYFGRGLLAVAPIGLTIWVLYSIFIWVDGLVPTQIPGIGLLIVFGIILGVGVLVSTVIPNSVLTLFEGSIKHLPLVRLIYFSLKDLISAFVGDKKKFNQPVLVVVNRQSELKKLGFITQADLNHLGIKGHVAVYFPHSYAFSGELFIVPAENVSLLSMSSADAMKLIVSGGVAA</sequence>
<accession>A0A1S2VPG9</accession>
<dbReference type="RefSeq" id="WP_071501748.1">
    <property type="nucleotide sequence ID" value="NZ_MORL01000001.1"/>
</dbReference>
<keyword evidence="1" id="KW-1133">Transmembrane helix</keyword>
<evidence type="ECO:0000256" key="1">
    <source>
        <dbReference type="SAM" id="Phobius"/>
    </source>
</evidence>
<feature type="transmembrane region" description="Helical" evidence="1">
    <location>
        <begin position="12"/>
        <end position="31"/>
    </location>
</feature>
<dbReference type="PANTHER" id="PTHR31876">
    <property type="entry name" value="COV-LIKE PROTEIN 1"/>
    <property type="match status" value="1"/>
</dbReference>
<comment type="caution">
    <text evidence="2">The sequence shown here is derived from an EMBL/GenBank/DDBJ whole genome shotgun (WGS) entry which is preliminary data.</text>
</comment>
<dbReference type="InterPro" id="IPR007462">
    <property type="entry name" value="COV1-like"/>
</dbReference>
<keyword evidence="1" id="KW-0812">Transmembrane</keyword>
<dbReference type="OrthoDB" id="9789516at2"/>
<evidence type="ECO:0000313" key="2">
    <source>
        <dbReference type="EMBL" id="OIN60644.1"/>
    </source>
</evidence>
<name>A0A1S2VPG9_9BACT</name>
<evidence type="ECO:0000313" key="3">
    <source>
        <dbReference type="Proteomes" id="UP000181790"/>
    </source>
</evidence>
<dbReference type="PANTHER" id="PTHR31876:SF26">
    <property type="entry name" value="PROTEIN LIKE COV 2"/>
    <property type="match status" value="1"/>
</dbReference>
<dbReference type="EMBL" id="MORL01000001">
    <property type="protein sequence ID" value="OIN60644.1"/>
    <property type="molecule type" value="Genomic_DNA"/>
</dbReference>
<dbReference type="AlphaFoldDB" id="A0A1S2VPG9"/>
<keyword evidence="3" id="KW-1185">Reference proteome</keyword>
<keyword evidence="1" id="KW-0472">Membrane</keyword>
<protein>
    <recommendedName>
        <fullName evidence="4">DUF502 domain-containing protein</fullName>
    </recommendedName>
</protein>
<feature type="transmembrane region" description="Helical" evidence="1">
    <location>
        <begin position="43"/>
        <end position="68"/>
    </location>
</feature>
<evidence type="ECO:0008006" key="4">
    <source>
        <dbReference type="Google" id="ProtNLM"/>
    </source>
</evidence>
<proteinExistence type="predicted"/>
<dbReference type="Pfam" id="PF04367">
    <property type="entry name" value="DUF502"/>
    <property type="match status" value="1"/>
</dbReference>
<organism evidence="2 3">
    <name type="scientific">Arsenicibacter rosenii</name>
    <dbReference type="NCBI Taxonomy" id="1750698"/>
    <lineage>
        <taxon>Bacteria</taxon>
        <taxon>Pseudomonadati</taxon>
        <taxon>Bacteroidota</taxon>
        <taxon>Cytophagia</taxon>
        <taxon>Cytophagales</taxon>
        <taxon>Spirosomataceae</taxon>
        <taxon>Arsenicibacter</taxon>
    </lineage>
</organism>
<gene>
    <name evidence="2" type="ORF">BLX24_00570</name>
</gene>
<reference evidence="2 3" key="1">
    <citation type="submission" date="2016-10" db="EMBL/GenBank/DDBJ databases">
        <title>Arsenicibacter rosenii gen. nov., sp. nov., an efficient arsenic-methylating bacterium isolated from an arsenic-contaminated paddy soil.</title>
        <authorList>
            <person name="Huang K."/>
        </authorList>
    </citation>
    <scope>NUCLEOTIDE SEQUENCE [LARGE SCALE GENOMIC DNA]</scope>
    <source>
        <strain evidence="2 3">SM-1</strain>
    </source>
</reference>
<dbReference type="Proteomes" id="UP000181790">
    <property type="component" value="Unassembled WGS sequence"/>
</dbReference>